<dbReference type="GO" id="GO:0009279">
    <property type="term" value="C:cell outer membrane"/>
    <property type="evidence" value="ECO:0007669"/>
    <property type="project" value="UniProtKB-SubCell"/>
</dbReference>
<organism evidence="8 9">
    <name type="scientific">Dysgonomonas alginatilytica</name>
    <dbReference type="NCBI Taxonomy" id="1605892"/>
    <lineage>
        <taxon>Bacteria</taxon>
        <taxon>Pseudomonadati</taxon>
        <taxon>Bacteroidota</taxon>
        <taxon>Bacteroidia</taxon>
        <taxon>Bacteroidales</taxon>
        <taxon>Dysgonomonadaceae</taxon>
        <taxon>Dysgonomonas</taxon>
    </lineage>
</organism>
<dbReference type="OrthoDB" id="1033921at2"/>
<evidence type="ECO:0000313" key="8">
    <source>
        <dbReference type="EMBL" id="PXV59274.1"/>
    </source>
</evidence>
<evidence type="ECO:0000256" key="2">
    <source>
        <dbReference type="ARBA" id="ARBA00007248"/>
    </source>
</evidence>
<comment type="similarity">
    <text evidence="2">Belongs to the bacteroidetes fimbrillin superfamily. FimB/Mfa2 family.</text>
</comment>
<accession>A0A2V3PI53</accession>
<evidence type="ECO:0000256" key="4">
    <source>
        <dbReference type="ARBA" id="ARBA00023136"/>
    </source>
</evidence>
<evidence type="ECO:0000313" key="9">
    <source>
        <dbReference type="Proteomes" id="UP000247973"/>
    </source>
</evidence>
<dbReference type="Pfam" id="PF08842">
    <property type="entry name" value="Mfa2"/>
    <property type="match status" value="1"/>
</dbReference>
<dbReference type="Proteomes" id="UP000247973">
    <property type="component" value="Unassembled WGS sequence"/>
</dbReference>
<sequence length="322" mass="37061">MINNFRVAFSNIKIQHTEKMRKRPILYALFLVVILMSSCIKDDMDDCPPPVYSLYFSYKGDGTKEIFLEKEKSVNLYIYDDKEVFVRAVTLNQDDLKRKQGIDLDLPYGKYKIVCWGNVDKNSQMTQSTSLDSLAVGAPAYFKKERITTNDSLYYATKDINIIRGNYVIDTVKFKSAHIKMQIVLSNLDQATITRSNITKSVSSDPNLSIEIGNLKPTVTFKENYSKEKVSYYPLLTIDNSKHEVEANFNVLRFNDDNDVFINIRNSETNDIIYSLSVMQFMRKYGISEDGKNEVPIRIRFSFRGFAIAVEPWGEEEIKPGV</sequence>
<reference evidence="8 9" key="1">
    <citation type="submission" date="2018-03" db="EMBL/GenBank/DDBJ databases">
        <title>Genomic Encyclopedia of Archaeal and Bacterial Type Strains, Phase II (KMG-II): from individual species to whole genera.</title>
        <authorList>
            <person name="Goeker M."/>
        </authorList>
    </citation>
    <scope>NUCLEOTIDE SEQUENCE [LARGE SCALE GENOMIC DNA]</scope>
    <source>
        <strain evidence="8 9">DSM 100214</strain>
    </source>
</reference>
<evidence type="ECO:0000256" key="5">
    <source>
        <dbReference type="ARBA" id="ARBA00023139"/>
    </source>
</evidence>
<keyword evidence="7" id="KW-0449">Lipoprotein</keyword>
<evidence type="ECO:0000256" key="6">
    <source>
        <dbReference type="ARBA" id="ARBA00023237"/>
    </source>
</evidence>
<proteinExistence type="inferred from homology"/>
<keyword evidence="9" id="KW-1185">Reference proteome</keyword>
<comment type="subcellular location">
    <subcellularLocation>
        <location evidence="1">Cell outer membrane</location>
    </subcellularLocation>
</comment>
<keyword evidence="6" id="KW-0998">Cell outer membrane</keyword>
<keyword evidence="5" id="KW-0564">Palmitate</keyword>
<dbReference type="AlphaFoldDB" id="A0A2V3PI53"/>
<keyword evidence="4" id="KW-0472">Membrane</keyword>
<dbReference type="InterPro" id="IPR014941">
    <property type="entry name" value="FimB/Mfa2/Mfa3"/>
</dbReference>
<dbReference type="EMBL" id="QICL01000039">
    <property type="protein sequence ID" value="PXV59274.1"/>
    <property type="molecule type" value="Genomic_DNA"/>
</dbReference>
<comment type="caution">
    <text evidence="8">The sequence shown here is derived from an EMBL/GenBank/DDBJ whole genome shotgun (WGS) entry which is preliminary data.</text>
</comment>
<gene>
    <name evidence="8" type="ORF">CLV62_13911</name>
</gene>
<evidence type="ECO:0000256" key="1">
    <source>
        <dbReference type="ARBA" id="ARBA00004442"/>
    </source>
</evidence>
<keyword evidence="3" id="KW-0732">Signal</keyword>
<evidence type="ECO:0000256" key="7">
    <source>
        <dbReference type="ARBA" id="ARBA00023288"/>
    </source>
</evidence>
<evidence type="ECO:0000256" key="3">
    <source>
        <dbReference type="ARBA" id="ARBA00022729"/>
    </source>
</evidence>
<protein>
    <submittedName>
        <fullName evidence="8">Fimbrillin-A associated anchor protein Mfa1/Mfa2</fullName>
    </submittedName>
</protein>
<name>A0A2V3PI53_9BACT</name>
<dbReference type="Gene3D" id="2.60.40.2100">
    <property type="match status" value="1"/>
</dbReference>